<comment type="caution">
    <text evidence="2">The sequence shown here is derived from an EMBL/GenBank/DDBJ whole genome shotgun (WGS) entry which is preliminary data.</text>
</comment>
<feature type="region of interest" description="Disordered" evidence="1">
    <location>
        <begin position="1"/>
        <end position="32"/>
    </location>
</feature>
<dbReference type="AlphaFoldDB" id="A0A0M8MBR7"/>
<name>A0A0M8MBR7_9FLAO</name>
<feature type="compositionally biased region" description="Basic and acidic residues" evidence="1">
    <location>
        <begin position="64"/>
        <end position="78"/>
    </location>
</feature>
<dbReference type="PATRIC" id="fig|1202724.3.peg.3874"/>
<dbReference type="Proteomes" id="UP000037755">
    <property type="component" value="Unassembled WGS sequence"/>
</dbReference>
<feature type="region of interest" description="Disordered" evidence="1">
    <location>
        <begin position="48"/>
        <end position="84"/>
    </location>
</feature>
<accession>A0A0M8MBR7</accession>
<gene>
    <name evidence="2" type="ORF">AM493_18660</name>
</gene>
<organism evidence="2 3">
    <name type="scientific">Flavobacterium akiainvivens</name>
    <dbReference type="NCBI Taxonomy" id="1202724"/>
    <lineage>
        <taxon>Bacteria</taxon>
        <taxon>Pseudomonadati</taxon>
        <taxon>Bacteroidota</taxon>
        <taxon>Flavobacteriia</taxon>
        <taxon>Flavobacteriales</taxon>
        <taxon>Flavobacteriaceae</taxon>
        <taxon>Flavobacterium</taxon>
    </lineage>
</organism>
<keyword evidence="3" id="KW-1185">Reference proteome</keyword>
<dbReference type="OrthoDB" id="1367000at2"/>
<feature type="compositionally biased region" description="Basic residues" evidence="1">
    <location>
        <begin position="51"/>
        <end position="60"/>
    </location>
</feature>
<evidence type="ECO:0000313" key="2">
    <source>
        <dbReference type="EMBL" id="KOS07853.1"/>
    </source>
</evidence>
<protein>
    <submittedName>
        <fullName evidence="2">Uncharacterized protein</fullName>
    </submittedName>
</protein>
<proteinExistence type="predicted"/>
<evidence type="ECO:0000313" key="3">
    <source>
        <dbReference type="Proteomes" id="UP000037755"/>
    </source>
</evidence>
<dbReference type="RefSeq" id="WP_054409570.1">
    <property type="nucleotide sequence ID" value="NZ_FOYA01000002.1"/>
</dbReference>
<sequence>MATDVNYGQGLEGQGVPAQEGFFGNPYYEEPADVNPDELATFPKQVATTGHHQHHSHLVSHRTPVRDGRNITRTDNHPTRGGFM</sequence>
<reference evidence="2 3" key="1">
    <citation type="submission" date="2015-08" db="EMBL/GenBank/DDBJ databases">
        <title>Whole genome sequence of Flavobacterium akiainvivens IK-1T, from decaying Wikstroemia oahuensis, an endemic Hawaiian shrub.</title>
        <authorList>
            <person name="Wan X."/>
            <person name="Hou S."/>
            <person name="Saito J."/>
            <person name="Donachie S."/>
        </authorList>
    </citation>
    <scope>NUCLEOTIDE SEQUENCE [LARGE SCALE GENOMIC DNA]</scope>
    <source>
        <strain evidence="2 3">IK-1</strain>
    </source>
</reference>
<dbReference type="EMBL" id="LIYD01000005">
    <property type="protein sequence ID" value="KOS07853.1"/>
    <property type="molecule type" value="Genomic_DNA"/>
</dbReference>
<evidence type="ECO:0000256" key="1">
    <source>
        <dbReference type="SAM" id="MobiDB-lite"/>
    </source>
</evidence>